<feature type="signal peptide" evidence="1">
    <location>
        <begin position="1"/>
        <end position="21"/>
    </location>
</feature>
<dbReference type="AlphaFoldDB" id="A0A7K0FM46"/>
<dbReference type="EMBL" id="WKJI01000001">
    <property type="protein sequence ID" value="MRX46495.1"/>
    <property type="molecule type" value="Genomic_DNA"/>
</dbReference>
<comment type="caution">
    <text evidence="2">The sequence shown here is derived from an EMBL/GenBank/DDBJ whole genome shotgun (WGS) entry which is preliminary data.</text>
</comment>
<evidence type="ECO:0008006" key="4">
    <source>
        <dbReference type="Google" id="ProtNLM"/>
    </source>
</evidence>
<proteinExistence type="predicted"/>
<sequence>MKAFKLLISLIVLAISLPSCVTYLTPSMTGDNNIGYLPRPFSKDTIKRLNYISAEYSSSSAPSGDLNFNLGMLNISKGHTLKHINFGYGAFVFLGNANYENDSTISKSDSDNPINNFNKFLYGGGLRTTIGFHVTEIKNLDLRILNWENAFSIEKGDYANYRKEIYRSTLSYPVYVSNLDKFFTTGLSSEILWNPNFLNKNLQIGLRLFVGITSGLNKSFINKDTNQTDPDMDYRAVSFNSFIKYKKIFSTLQMGAEHNLGAKIALGYSF</sequence>
<evidence type="ECO:0000313" key="3">
    <source>
        <dbReference type="Proteomes" id="UP000462931"/>
    </source>
</evidence>
<evidence type="ECO:0000256" key="1">
    <source>
        <dbReference type="SAM" id="SignalP"/>
    </source>
</evidence>
<organism evidence="2 3">
    <name type="scientific">Pedobacter puniceum</name>
    <dbReference type="NCBI Taxonomy" id="2666136"/>
    <lineage>
        <taxon>Bacteria</taxon>
        <taxon>Pseudomonadati</taxon>
        <taxon>Bacteroidota</taxon>
        <taxon>Sphingobacteriia</taxon>
        <taxon>Sphingobacteriales</taxon>
        <taxon>Sphingobacteriaceae</taxon>
        <taxon>Pedobacter</taxon>
    </lineage>
</organism>
<dbReference type="Proteomes" id="UP000462931">
    <property type="component" value="Unassembled WGS sequence"/>
</dbReference>
<keyword evidence="3" id="KW-1185">Reference proteome</keyword>
<gene>
    <name evidence="2" type="ORF">GJJ64_04750</name>
</gene>
<name>A0A7K0FM46_9SPHI</name>
<protein>
    <recommendedName>
        <fullName evidence="4">Outer membrane beta-barrel protein</fullName>
    </recommendedName>
</protein>
<evidence type="ECO:0000313" key="2">
    <source>
        <dbReference type="EMBL" id="MRX46495.1"/>
    </source>
</evidence>
<accession>A0A7K0FM46</accession>
<feature type="chain" id="PRO_5029886647" description="Outer membrane beta-barrel protein" evidence="1">
    <location>
        <begin position="22"/>
        <end position="270"/>
    </location>
</feature>
<dbReference type="RefSeq" id="WP_154286583.1">
    <property type="nucleotide sequence ID" value="NZ_WKJI01000001.1"/>
</dbReference>
<keyword evidence="1" id="KW-0732">Signal</keyword>
<reference evidence="2 3" key="1">
    <citation type="submission" date="2019-11" db="EMBL/GenBank/DDBJ databases">
        <authorList>
            <person name="Cheng Q."/>
            <person name="Yang Z."/>
        </authorList>
    </citation>
    <scope>NUCLEOTIDE SEQUENCE [LARGE SCALE GENOMIC DNA]</scope>
    <source>
        <strain evidence="2 3">HX-22-1</strain>
    </source>
</reference>